<proteinExistence type="predicted"/>
<keyword evidence="4" id="KW-1185">Reference proteome</keyword>
<evidence type="ECO:0000313" key="4">
    <source>
        <dbReference type="Proteomes" id="UP000326759"/>
    </source>
</evidence>
<dbReference type="PANTHER" id="PTHR47708:SF2">
    <property type="entry name" value="SI:CH73-132F6.5"/>
    <property type="match status" value="1"/>
</dbReference>
<sequence>MNKCTVLRNIKGRYSTLSHNFRTFSTFFEGSFYWSKRNETSSLGKIPNSQLQFKYQHCRNSFCTSVSCASQKSLKIGCASGFWGDSPSASSQLIKYGNLDFIIYDYLSEITMSLLTAAKAKRPDLGYTPDFVSHAVGPYLAEIKQKGIKIISNAGGINPEGCAEALQNVSKKSGVDLKIAVVSGDNLISCKDDYIGVPDMNDKKPLPATVHSMNCYLGSEPIVKCLDLGADVVITGRCADSSLALAPLIHSFGWKYTDFDLLASGSLAGHLIECGAQVTGGIFTDWDMVDGWDNIGFPIAEVYENGDIYLTKPPKTGGLISRGTICEQLLYEIGDPRAYVLPDVVCDFTKVKLDEVESGIKISGCIGKAPTNSFKVCSTYLDGFKTTAVCCVGGRRSVDKARKVADAILKRCRNIFQVMGLKDFTRTHVQVLGSEDTYGSNASAPKDGPREAVLWMSVQHSQKKALEILAMEVASAGTGMAPGLTAIVGGRPKPAPLLRLHSFLVKKDAIKPVVKIQNTVKTIEFDTSFCVSQETYNKADEKLTIAKDLKRGSNSYPLSALGFARSGDKGDSCNIGVIARKESFLPYIQEALTVESLAAYFKHLFPEDVDPKTAIKRYNVHGIHALNFVMEGCLGGGGIASLRSDPQGKALAQMLLDFEIKNMPSIDSL</sequence>
<dbReference type="Proteomes" id="UP000326759">
    <property type="component" value="Unassembled WGS sequence"/>
</dbReference>
<dbReference type="OrthoDB" id="10265871at2759"/>
<dbReference type="AlphaFoldDB" id="A0A5N5SMZ5"/>
<evidence type="ECO:0000259" key="2">
    <source>
        <dbReference type="Pfam" id="PF23544"/>
    </source>
</evidence>
<dbReference type="EMBL" id="SEYY01023110">
    <property type="protein sequence ID" value="KAB7495088.1"/>
    <property type="molecule type" value="Genomic_DNA"/>
</dbReference>
<gene>
    <name evidence="3" type="ORF">Anas_08292</name>
</gene>
<dbReference type="InterPro" id="IPR010839">
    <property type="entry name" value="AtuA_N"/>
</dbReference>
<dbReference type="Pfam" id="PF23544">
    <property type="entry name" value="AtuA_ferredoxin"/>
    <property type="match status" value="1"/>
</dbReference>
<reference evidence="3 4" key="1">
    <citation type="journal article" date="2019" name="PLoS Biol.">
        <title>Sex chromosomes control vertical transmission of feminizing Wolbachia symbionts in an isopod.</title>
        <authorList>
            <person name="Becking T."/>
            <person name="Chebbi M.A."/>
            <person name="Giraud I."/>
            <person name="Moumen B."/>
            <person name="Laverre T."/>
            <person name="Caubet Y."/>
            <person name="Peccoud J."/>
            <person name="Gilbert C."/>
            <person name="Cordaux R."/>
        </authorList>
    </citation>
    <scope>NUCLEOTIDE SEQUENCE [LARGE SCALE GENOMIC DNA]</scope>
    <source>
        <strain evidence="3">ANa2</strain>
        <tissue evidence="3">Whole body excluding digestive tract and cuticle</tissue>
    </source>
</reference>
<dbReference type="Pfam" id="PF07287">
    <property type="entry name" value="AtuA"/>
    <property type="match status" value="1"/>
</dbReference>
<name>A0A5N5SMZ5_9CRUS</name>
<protein>
    <submittedName>
        <fullName evidence="3">Uncharacterized protein</fullName>
    </submittedName>
</protein>
<organism evidence="3 4">
    <name type="scientific">Armadillidium nasatum</name>
    <dbReference type="NCBI Taxonomy" id="96803"/>
    <lineage>
        <taxon>Eukaryota</taxon>
        <taxon>Metazoa</taxon>
        <taxon>Ecdysozoa</taxon>
        <taxon>Arthropoda</taxon>
        <taxon>Crustacea</taxon>
        <taxon>Multicrustacea</taxon>
        <taxon>Malacostraca</taxon>
        <taxon>Eumalacostraca</taxon>
        <taxon>Peracarida</taxon>
        <taxon>Isopoda</taxon>
        <taxon>Oniscidea</taxon>
        <taxon>Crinocheta</taxon>
        <taxon>Armadillidiidae</taxon>
        <taxon>Armadillidium</taxon>
    </lineage>
</organism>
<dbReference type="InterPro" id="IPR056362">
    <property type="entry name" value="AtuA-like_ferredoxin_dom"/>
</dbReference>
<accession>A0A5N5SMZ5</accession>
<feature type="domain" description="AtuA-like ferredoxin-fold" evidence="2">
    <location>
        <begin position="557"/>
        <end position="661"/>
    </location>
</feature>
<feature type="domain" description="Acyclic terpene utilisation N-terminal" evidence="1">
    <location>
        <begin position="75"/>
        <end position="515"/>
    </location>
</feature>
<evidence type="ECO:0000259" key="1">
    <source>
        <dbReference type="Pfam" id="PF07287"/>
    </source>
</evidence>
<evidence type="ECO:0000313" key="3">
    <source>
        <dbReference type="EMBL" id="KAB7495088.1"/>
    </source>
</evidence>
<dbReference type="PANTHER" id="PTHR47708">
    <property type="match status" value="1"/>
</dbReference>
<comment type="caution">
    <text evidence="3">The sequence shown here is derived from an EMBL/GenBank/DDBJ whole genome shotgun (WGS) entry which is preliminary data.</text>
</comment>